<keyword evidence="9" id="KW-0406">Ion transport</keyword>
<keyword evidence="10 15" id="KW-0798">TonB box</keyword>
<evidence type="ECO:0000256" key="16">
    <source>
        <dbReference type="SAM" id="SignalP"/>
    </source>
</evidence>
<proteinExistence type="inferred from homology"/>
<evidence type="ECO:0000256" key="2">
    <source>
        <dbReference type="ARBA" id="ARBA00009810"/>
    </source>
</evidence>
<evidence type="ECO:0000256" key="1">
    <source>
        <dbReference type="ARBA" id="ARBA00004571"/>
    </source>
</evidence>
<evidence type="ECO:0000256" key="5">
    <source>
        <dbReference type="ARBA" id="ARBA00022496"/>
    </source>
</evidence>
<keyword evidence="6 14" id="KW-0812">Transmembrane</keyword>
<evidence type="ECO:0000256" key="7">
    <source>
        <dbReference type="ARBA" id="ARBA00022729"/>
    </source>
</evidence>
<dbReference type="Proteomes" id="UP001156903">
    <property type="component" value="Unassembled WGS sequence"/>
</dbReference>
<comment type="similarity">
    <text evidence="2 14 15">Belongs to the TonB-dependent receptor family.</text>
</comment>
<dbReference type="PANTHER" id="PTHR32552">
    <property type="entry name" value="FERRICHROME IRON RECEPTOR-RELATED"/>
    <property type="match status" value="1"/>
</dbReference>
<organism evidence="18 19">
    <name type="scientific">Hydrogenophaga electricum</name>
    <dbReference type="NCBI Taxonomy" id="1230953"/>
    <lineage>
        <taxon>Bacteria</taxon>
        <taxon>Pseudomonadati</taxon>
        <taxon>Pseudomonadota</taxon>
        <taxon>Betaproteobacteria</taxon>
        <taxon>Burkholderiales</taxon>
        <taxon>Comamonadaceae</taxon>
        <taxon>Hydrogenophaga</taxon>
    </lineage>
</organism>
<dbReference type="InterPro" id="IPR036942">
    <property type="entry name" value="Beta-barrel_TonB_sf"/>
</dbReference>
<dbReference type="InterPro" id="IPR012910">
    <property type="entry name" value="Plug_dom"/>
</dbReference>
<evidence type="ECO:0000256" key="3">
    <source>
        <dbReference type="ARBA" id="ARBA00022448"/>
    </source>
</evidence>
<keyword evidence="7 16" id="KW-0732">Signal</keyword>
<evidence type="ECO:0000256" key="14">
    <source>
        <dbReference type="PROSITE-ProRule" id="PRU01360"/>
    </source>
</evidence>
<dbReference type="Pfam" id="PF00593">
    <property type="entry name" value="TonB_dep_Rec_b-barrel"/>
    <property type="match status" value="1"/>
</dbReference>
<dbReference type="Pfam" id="PF07715">
    <property type="entry name" value="Plug"/>
    <property type="match status" value="1"/>
</dbReference>
<evidence type="ECO:0000256" key="13">
    <source>
        <dbReference type="ARBA" id="ARBA00023237"/>
    </source>
</evidence>
<feature type="domain" description="Secretin/TonB short N-terminal" evidence="17">
    <location>
        <begin position="59"/>
        <end position="109"/>
    </location>
</feature>
<keyword evidence="19" id="KW-1185">Reference proteome</keyword>
<keyword evidence="11 14" id="KW-0472">Membrane</keyword>
<dbReference type="InterPro" id="IPR011662">
    <property type="entry name" value="Secretin/TonB_short_N"/>
</dbReference>
<dbReference type="CDD" id="cd01347">
    <property type="entry name" value="ligand_gated_channel"/>
    <property type="match status" value="1"/>
</dbReference>
<keyword evidence="12 18" id="KW-0675">Receptor</keyword>
<dbReference type="SMART" id="SM00965">
    <property type="entry name" value="STN"/>
    <property type="match status" value="1"/>
</dbReference>
<evidence type="ECO:0000256" key="12">
    <source>
        <dbReference type="ARBA" id="ARBA00023170"/>
    </source>
</evidence>
<dbReference type="NCBIfam" id="TIGR01783">
    <property type="entry name" value="TonB-siderophor"/>
    <property type="match status" value="1"/>
</dbReference>
<evidence type="ECO:0000256" key="10">
    <source>
        <dbReference type="ARBA" id="ARBA00023077"/>
    </source>
</evidence>
<dbReference type="Gene3D" id="2.40.170.20">
    <property type="entry name" value="TonB-dependent receptor, beta-barrel domain"/>
    <property type="match status" value="1"/>
</dbReference>
<reference evidence="19" key="1">
    <citation type="journal article" date="2019" name="Int. J. Syst. Evol. Microbiol.">
        <title>The Global Catalogue of Microorganisms (GCM) 10K type strain sequencing project: providing services to taxonomists for standard genome sequencing and annotation.</title>
        <authorList>
            <consortium name="The Broad Institute Genomics Platform"/>
            <consortium name="The Broad Institute Genome Sequencing Center for Infectious Disease"/>
            <person name="Wu L."/>
            <person name="Ma J."/>
        </authorList>
    </citation>
    <scope>NUCLEOTIDE SEQUENCE [LARGE SCALE GENOMIC DNA]</scope>
    <source>
        <strain evidence="19">NBRC 109341</strain>
    </source>
</reference>
<keyword evidence="4 14" id="KW-1134">Transmembrane beta strand</keyword>
<feature type="signal peptide" evidence="16">
    <location>
        <begin position="1"/>
        <end position="34"/>
    </location>
</feature>
<dbReference type="EMBL" id="BSPB01000026">
    <property type="protein sequence ID" value="GLS15473.1"/>
    <property type="molecule type" value="Genomic_DNA"/>
</dbReference>
<keyword evidence="5" id="KW-0410">Iron transport</keyword>
<name>A0ABQ6C771_9BURK</name>
<evidence type="ECO:0000256" key="15">
    <source>
        <dbReference type="RuleBase" id="RU003357"/>
    </source>
</evidence>
<evidence type="ECO:0000256" key="6">
    <source>
        <dbReference type="ARBA" id="ARBA00022692"/>
    </source>
</evidence>
<feature type="chain" id="PRO_5045907299" evidence="16">
    <location>
        <begin position="35"/>
        <end position="798"/>
    </location>
</feature>
<evidence type="ECO:0000256" key="4">
    <source>
        <dbReference type="ARBA" id="ARBA00022452"/>
    </source>
</evidence>
<evidence type="ECO:0000259" key="17">
    <source>
        <dbReference type="SMART" id="SM00965"/>
    </source>
</evidence>
<dbReference type="InterPro" id="IPR037066">
    <property type="entry name" value="Plug_dom_sf"/>
</dbReference>
<dbReference type="PANTHER" id="PTHR32552:SF68">
    <property type="entry name" value="FERRICHROME OUTER MEMBRANE TRANSPORTER_PHAGE RECEPTOR"/>
    <property type="match status" value="1"/>
</dbReference>
<evidence type="ECO:0000313" key="18">
    <source>
        <dbReference type="EMBL" id="GLS15473.1"/>
    </source>
</evidence>
<dbReference type="InterPro" id="IPR039426">
    <property type="entry name" value="TonB-dep_rcpt-like"/>
</dbReference>
<comment type="subcellular location">
    <subcellularLocation>
        <location evidence="1 14">Cell outer membrane</location>
        <topology evidence="1 14">Multi-pass membrane protein</topology>
    </subcellularLocation>
</comment>
<dbReference type="InterPro" id="IPR010105">
    <property type="entry name" value="TonB_sidphr_rcpt"/>
</dbReference>
<evidence type="ECO:0000313" key="19">
    <source>
        <dbReference type="Proteomes" id="UP001156903"/>
    </source>
</evidence>
<evidence type="ECO:0000256" key="9">
    <source>
        <dbReference type="ARBA" id="ARBA00023065"/>
    </source>
</evidence>
<keyword evidence="3 14" id="KW-0813">Transport</keyword>
<dbReference type="InterPro" id="IPR000531">
    <property type="entry name" value="Beta-barrel_TonB"/>
</dbReference>
<dbReference type="Pfam" id="PF07660">
    <property type="entry name" value="STN"/>
    <property type="match status" value="1"/>
</dbReference>
<keyword evidence="8" id="KW-0408">Iron</keyword>
<dbReference type="RefSeq" id="WP_284308354.1">
    <property type="nucleotide sequence ID" value="NZ_BSPB01000026.1"/>
</dbReference>
<evidence type="ECO:0000256" key="11">
    <source>
        <dbReference type="ARBA" id="ARBA00023136"/>
    </source>
</evidence>
<comment type="caution">
    <text evidence="18">The sequence shown here is derived from an EMBL/GenBank/DDBJ whole genome shotgun (WGS) entry which is preliminary data.</text>
</comment>
<gene>
    <name evidence="18" type="primary">bfrF</name>
    <name evidence="18" type="ORF">GCM10007935_29090</name>
</gene>
<sequence length="798" mass="87288">MHHRFPASSLPRTRVVARAALALGLALQIQATMAQTVRFDIPAQPLAPALTALASQAGLQLAFAPELAQGRQAPPILGLQDVAQALRTLLAGSGLQGRVQGRTLVIERPAPGGTVLPEVVVRASAERDAATGPVSGYVARRSATGTKTDSSIIETPQSITVIGAEEIDTLKAQSLQGALGYVAGVSRTEGMDRTTDGMFLRGFQTGSVGSHYRDGTPYSVNYYNGQQEPYGLERIELLKGAASVLYGAAAPGGIINTISKRPTATPLRELNVEVGSFRRRQVSGDFGGALGDGSDWSYRLTFLRRDSDSFVEHVPDDRTYLAPALRWQPSADTSLTLLAEYHEDKTAYVYGLPGPGTVLPNPSGRLPRNRFTGEPGYDRFHLRRHSVGYLFEHAFTEQLKLRHSLRHYRAENVYNNAWIWGLESDLRTTAFRGAQDRQDRSSATTMDTSLQYQTSHGNVQHTLLAGFDYATPRHRDERYNRDSAPLDLYAPVYGAERGPAAPASNSSIARMKRMGVYAQDQIKIDQRWAMLLGGRYDTVRYDEQALFSGDKSADGEKSHAFTGRAGLVYLADNGVAPFLSYSESYEPTTGTDRLGRRFKPTSGEQVEAGVRFQPPGTETLLSAVVYRLTRDHVTVTDPLDVNHMIQQGRVRSQGLELEARTRIGRHTNLIAAYAYTDARTLRASPLQPEERGQRSIGVPDHQASLWGDHDFGAFGLSALKVGLGARYVGESRGRAHGLAVSVPAFTLFDAMVAYDTGLWRLALNVSNLADKTYIGSCAMYGCFYGEPRKAIVTATRRW</sequence>
<keyword evidence="13 14" id="KW-0998">Cell outer membrane</keyword>
<dbReference type="SUPFAM" id="SSF56935">
    <property type="entry name" value="Porins"/>
    <property type="match status" value="1"/>
</dbReference>
<dbReference type="Gene3D" id="2.170.130.10">
    <property type="entry name" value="TonB-dependent receptor, plug domain"/>
    <property type="match status" value="1"/>
</dbReference>
<evidence type="ECO:0000256" key="8">
    <source>
        <dbReference type="ARBA" id="ARBA00023004"/>
    </source>
</evidence>
<protein>
    <submittedName>
        <fullName evidence="18">Ferric siderophore receptor</fullName>
    </submittedName>
</protein>
<accession>A0ABQ6C771</accession>
<dbReference type="Gene3D" id="3.55.50.30">
    <property type="match status" value="1"/>
</dbReference>
<dbReference type="PROSITE" id="PS52016">
    <property type="entry name" value="TONB_DEPENDENT_REC_3"/>
    <property type="match status" value="1"/>
</dbReference>